<name>A0A6A6Q153_9PEZI</name>
<keyword evidence="3" id="KW-1185">Reference proteome</keyword>
<gene>
    <name evidence="2" type="ORF">BDY17DRAFT_110524</name>
</gene>
<feature type="region of interest" description="Disordered" evidence="1">
    <location>
        <begin position="82"/>
        <end position="135"/>
    </location>
</feature>
<organism evidence="2 3">
    <name type="scientific">Neohortaea acidophila</name>
    <dbReference type="NCBI Taxonomy" id="245834"/>
    <lineage>
        <taxon>Eukaryota</taxon>
        <taxon>Fungi</taxon>
        <taxon>Dikarya</taxon>
        <taxon>Ascomycota</taxon>
        <taxon>Pezizomycotina</taxon>
        <taxon>Dothideomycetes</taxon>
        <taxon>Dothideomycetidae</taxon>
        <taxon>Mycosphaerellales</taxon>
        <taxon>Teratosphaeriaceae</taxon>
        <taxon>Neohortaea</taxon>
    </lineage>
</organism>
<sequence length="151" mass="16177">MRCTRAAAVGGGVPSQQAWNRLCIALSRPIGTGPITGLTAGKPHHFNDIHCWSSAVAVMQCTLVVRRTKRMLQGVVGEVSPPVRHPASGQPGKSVSPWMDTPTFTNRRVRGVFRGRKKNPPNQRPSSGGRLGLPASAPVVQVGMHALWKTS</sequence>
<feature type="compositionally biased region" description="Basic residues" evidence="1">
    <location>
        <begin position="107"/>
        <end position="119"/>
    </location>
</feature>
<dbReference type="Proteomes" id="UP000799767">
    <property type="component" value="Unassembled WGS sequence"/>
</dbReference>
<evidence type="ECO:0000256" key="1">
    <source>
        <dbReference type="SAM" id="MobiDB-lite"/>
    </source>
</evidence>
<proteinExistence type="predicted"/>
<reference evidence="2" key="1">
    <citation type="journal article" date="2020" name="Stud. Mycol.">
        <title>101 Dothideomycetes genomes: a test case for predicting lifestyles and emergence of pathogens.</title>
        <authorList>
            <person name="Haridas S."/>
            <person name="Albert R."/>
            <person name="Binder M."/>
            <person name="Bloem J."/>
            <person name="Labutti K."/>
            <person name="Salamov A."/>
            <person name="Andreopoulos B."/>
            <person name="Baker S."/>
            <person name="Barry K."/>
            <person name="Bills G."/>
            <person name="Bluhm B."/>
            <person name="Cannon C."/>
            <person name="Castanera R."/>
            <person name="Culley D."/>
            <person name="Daum C."/>
            <person name="Ezra D."/>
            <person name="Gonzalez J."/>
            <person name="Henrissat B."/>
            <person name="Kuo A."/>
            <person name="Liang C."/>
            <person name="Lipzen A."/>
            <person name="Lutzoni F."/>
            <person name="Magnuson J."/>
            <person name="Mondo S."/>
            <person name="Nolan M."/>
            <person name="Ohm R."/>
            <person name="Pangilinan J."/>
            <person name="Park H.-J."/>
            <person name="Ramirez L."/>
            <person name="Alfaro M."/>
            <person name="Sun H."/>
            <person name="Tritt A."/>
            <person name="Yoshinaga Y."/>
            <person name="Zwiers L.-H."/>
            <person name="Turgeon B."/>
            <person name="Goodwin S."/>
            <person name="Spatafora J."/>
            <person name="Crous P."/>
            <person name="Grigoriev I."/>
        </authorList>
    </citation>
    <scope>NUCLEOTIDE SEQUENCE</scope>
    <source>
        <strain evidence="2">CBS 113389</strain>
    </source>
</reference>
<evidence type="ECO:0000313" key="2">
    <source>
        <dbReference type="EMBL" id="KAF2485719.1"/>
    </source>
</evidence>
<evidence type="ECO:0000313" key="3">
    <source>
        <dbReference type="Proteomes" id="UP000799767"/>
    </source>
</evidence>
<dbReference type="EMBL" id="MU001633">
    <property type="protein sequence ID" value="KAF2485719.1"/>
    <property type="molecule type" value="Genomic_DNA"/>
</dbReference>
<dbReference type="GeneID" id="54470202"/>
<dbReference type="AlphaFoldDB" id="A0A6A6Q153"/>
<dbReference type="RefSeq" id="XP_033592288.1">
    <property type="nucleotide sequence ID" value="XM_033729200.1"/>
</dbReference>
<accession>A0A6A6Q153</accession>
<protein>
    <submittedName>
        <fullName evidence="2">Uncharacterized protein</fullName>
    </submittedName>
</protein>